<dbReference type="PANTHER" id="PTHR30037:SF4">
    <property type="entry name" value="DNA-3-METHYLADENINE GLYCOSYLASE I"/>
    <property type="match status" value="1"/>
</dbReference>
<dbReference type="Proteomes" id="UP000580839">
    <property type="component" value="Unassembled WGS sequence"/>
</dbReference>
<dbReference type="AlphaFoldDB" id="A0A849SLM2"/>
<evidence type="ECO:0000313" key="2">
    <source>
        <dbReference type="EMBL" id="NOT34653.1"/>
    </source>
</evidence>
<dbReference type="GO" id="GO:0046872">
    <property type="term" value="F:metal ion binding"/>
    <property type="evidence" value="ECO:0007669"/>
    <property type="project" value="UniProtKB-KW"/>
</dbReference>
<dbReference type="SUPFAM" id="SSF48150">
    <property type="entry name" value="DNA-glycosylase"/>
    <property type="match status" value="1"/>
</dbReference>
<name>A0A849SLM2_UNCEI</name>
<dbReference type="InterPro" id="IPR005019">
    <property type="entry name" value="Adenine_glyco"/>
</dbReference>
<dbReference type="Pfam" id="PF03352">
    <property type="entry name" value="Adenine_glyco"/>
    <property type="match status" value="1"/>
</dbReference>
<accession>A0A849SLM2</accession>
<sequence>MAEPAAARTGEALDGVAVSTAGKAAKRAPRARVRCGWARLGNPLYVEYHDTEWGVPQHDDRHLFEMLILEGAQAGLSWETILNKRAAYRRAFARFDPRKVARFEAADVRRLMADAGIVRNRLKIESAISNARALLQVQREFGSFDAYLW</sequence>
<feature type="binding site" evidence="1">
    <location>
        <position position="49"/>
    </location>
    <ligand>
        <name>Zn(2+)</name>
        <dbReference type="ChEBI" id="CHEBI:29105"/>
    </ligand>
</feature>
<gene>
    <name evidence="2" type="ORF">HOP12_10860</name>
</gene>
<protein>
    <submittedName>
        <fullName evidence="2">DNA-3-methyladenine glycosylase I</fullName>
    </submittedName>
</protein>
<reference evidence="2 3" key="1">
    <citation type="submission" date="2020-04" db="EMBL/GenBank/DDBJ databases">
        <title>Metagenomic profiling of ammonia- and methane-oxidizing microorganisms in a Dutch drinking water treatment plant.</title>
        <authorList>
            <person name="Poghosyan L."/>
            <person name="Leucker S."/>
        </authorList>
    </citation>
    <scope>NUCLEOTIDE SEQUENCE [LARGE SCALE GENOMIC DNA]</scope>
    <source>
        <strain evidence="2">S-RSF-IL-03</strain>
    </source>
</reference>
<comment type="caution">
    <text evidence="2">The sequence shown here is derived from an EMBL/GenBank/DDBJ whole genome shotgun (WGS) entry which is preliminary data.</text>
</comment>
<dbReference type="PANTHER" id="PTHR30037">
    <property type="entry name" value="DNA-3-METHYLADENINE GLYCOSYLASE 1"/>
    <property type="match status" value="1"/>
</dbReference>
<evidence type="ECO:0000313" key="3">
    <source>
        <dbReference type="Proteomes" id="UP000580839"/>
    </source>
</evidence>
<feature type="non-terminal residue" evidence="2">
    <location>
        <position position="149"/>
    </location>
</feature>
<dbReference type="Gene3D" id="1.10.340.30">
    <property type="entry name" value="Hypothetical protein, domain 2"/>
    <property type="match status" value="1"/>
</dbReference>
<dbReference type="GO" id="GO:0008725">
    <property type="term" value="F:DNA-3-methyladenine glycosylase activity"/>
    <property type="evidence" value="ECO:0007669"/>
    <property type="project" value="InterPro"/>
</dbReference>
<dbReference type="EMBL" id="JABFRW010000135">
    <property type="protein sequence ID" value="NOT34653.1"/>
    <property type="molecule type" value="Genomic_DNA"/>
</dbReference>
<evidence type="ECO:0000256" key="1">
    <source>
        <dbReference type="PIRSR" id="PIRSR605019-1"/>
    </source>
</evidence>
<organism evidence="2 3">
    <name type="scientific">Eiseniibacteriota bacterium</name>
    <dbReference type="NCBI Taxonomy" id="2212470"/>
    <lineage>
        <taxon>Bacteria</taxon>
        <taxon>Candidatus Eiseniibacteriota</taxon>
    </lineage>
</organism>
<dbReference type="InterPro" id="IPR011257">
    <property type="entry name" value="DNA_glycosylase"/>
</dbReference>
<dbReference type="GO" id="GO:0006284">
    <property type="term" value="P:base-excision repair"/>
    <property type="evidence" value="ECO:0007669"/>
    <property type="project" value="InterPro"/>
</dbReference>
<feature type="binding site" evidence="1">
    <location>
        <position position="35"/>
    </location>
    <ligand>
        <name>Zn(2+)</name>
        <dbReference type="ChEBI" id="CHEBI:29105"/>
    </ligand>
</feature>
<keyword evidence="1" id="KW-0479">Metal-binding</keyword>
<keyword evidence="1" id="KW-0862">Zinc</keyword>
<dbReference type="InterPro" id="IPR052891">
    <property type="entry name" value="DNA-3mA_glycosylase"/>
</dbReference>
<proteinExistence type="predicted"/>